<dbReference type="AlphaFoldDB" id="A0A9N7VSQ3"/>
<gene>
    <name evidence="1" type="ORF">PLEPLA_LOCUS41397</name>
</gene>
<accession>A0A9N7VSQ3</accession>
<keyword evidence="2" id="KW-1185">Reference proteome</keyword>
<sequence length="147" mass="15861">MRLCSSHITLAFGSGGFTQRVSQTARVVSTRLWTRGVVREETVFCRALLPRHHICIALAQLGILASFTDDAGHIFYRPHSVQLKFRHTDSRLGALTPRPDDYLGGISPGPSAETHLGVRLCGGIQESTAAAAPCLAAPPDARLATTW</sequence>
<reference evidence="1" key="1">
    <citation type="submission" date="2020-03" db="EMBL/GenBank/DDBJ databases">
        <authorList>
            <person name="Weist P."/>
        </authorList>
    </citation>
    <scope>NUCLEOTIDE SEQUENCE</scope>
</reference>
<proteinExistence type="predicted"/>
<evidence type="ECO:0000313" key="2">
    <source>
        <dbReference type="Proteomes" id="UP001153269"/>
    </source>
</evidence>
<dbReference type="EMBL" id="CADEAL010004180">
    <property type="protein sequence ID" value="CAB1453641.1"/>
    <property type="molecule type" value="Genomic_DNA"/>
</dbReference>
<organism evidence="1 2">
    <name type="scientific">Pleuronectes platessa</name>
    <name type="common">European plaice</name>
    <dbReference type="NCBI Taxonomy" id="8262"/>
    <lineage>
        <taxon>Eukaryota</taxon>
        <taxon>Metazoa</taxon>
        <taxon>Chordata</taxon>
        <taxon>Craniata</taxon>
        <taxon>Vertebrata</taxon>
        <taxon>Euteleostomi</taxon>
        <taxon>Actinopterygii</taxon>
        <taxon>Neopterygii</taxon>
        <taxon>Teleostei</taxon>
        <taxon>Neoteleostei</taxon>
        <taxon>Acanthomorphata</taxon>
        <taxon>Carangaria</taxon>
        <taxon>Pleuronectiformes</taxon>
        <taxon>Pleuronectoidei</taxon>
        <taxon>Pleuronectidae</taxon>
        <taxon>Pleuronectes</taxon>
    </lineage>
</organism>
<evidence type="ECO:0000313" key="1">
    <source>
        <dbReference type="EMBL" id="CAB1453641.1"/>
    </source>
</evidence>
<protein>
    <submittedName>
        <fullName evidence="1">Uncharacterized protein</fullName>
    </submittedName>
</protein>
<name>A0A9N7VSQ3_PLEPL</name>
<dbReference type="Proteomes" id="UP001153269">
    <property type="component" value="Unassembled WGS sequence"/>
</dbReference>
<comment type="caution">
    <text evidence="1">The sequence shown here is derived from an EMBL/GenBank/DDBJ whole genome shotgun (WGS) entry which is preliminary data.</text>
</comment>